<dbReference type="InterPro" id="IPR016181">
    <property type="entry name" value="Acyl_CoA_acyltransferase"/>
</dbReference>
<dbReference type="EMBL" id="DVJP01000039">
    <property type="protein sequence ID" value="HIS76351.1"/>
    <property type="molecule type" value="Genomic_DNA"/>
</dbReference>
<name>A0A9D1FM22_9FIRM</name>
<dbReference type="Proteomes" id="UP000824002">
    <property type="component" value="Unassembled WGS sequence"/>
</dbReference>
<evidence type="ECO:0000259" key="3">
    <source>
        <dbReference type="PROSITE" id="PS51186"/>
    </source>
</evidence>
<proteinExistence type="predicted"/>
<gene>
    <name evidence="4" type="ORF">IAB51_06000</name>
</gene>
<reference evidence="4" key="2">
    <citation type="journal article" date="2021" name="PeerJ">
        <title>Extensive microbial diversity within the chicken gut microbiome revealed by metagenomics and culture.</title>
        <authorList>
            <person name="Gilroy R."/>
            <person name="Ravi A."/>
            <person name="Getino M."/>
            <person name="Pursley I."/>
            <person name="Horton D.L."/>
            <person name="Alikhan N.F."/>
            <person name="Baker D."/>
            <person name="Gharbi K."/>
            <person name="Hall N."/>
            <person name="Watson M."/>
            <person name="Adriaenssens E.M."/>
            <person name="Foster-Nyarko E."/>
            <person name="Jarju S."/>
            <person name="Secka A."/>
            <person name="Antonio M."/>
            <person name="Oren A."/>
            <person name="Chaudhuri R.R."/>
            <person name="La Ragione R."/>
            <person name="Hildebrand F."/>
            <person name="Pallen M.J."/>
        </authorList>
    </citation>
    <scope>NUCLEOTIDE SEQUENCE</scope>
    <source>
        <strain evidence="4">CHK199-13235</strain>
    </source>
</reference>
<dbReference type="PROSITE" id="PS51186">
    <property type="entry name" value="GNAT"/>
    <property type="match status" value="1"/>
</dbReference>
<dbReference type="GO" id="GO:0016747">
    <property type="term" value="F:acyltransferase activity, transferring groups other than amino-acyl groups"/>
    <property type="evidence" value="ECO:0007669"/>
    <property type="project" value="InterPro"/>
</dbReference>
<protein>
    <submittedName>
        <fullName evidence="4">GNAT family N-acetyltransferase</fullName>
    </submittedName>
</protein>
<accession>A0A9D1FM22</accession>
<feature type="domain" description="N-acetyltransferase" evidence="3">
    <location>
        <begin position="2"/>
        <end position="139"/>
    </location>
</feature>
<dbReference type="AlphaFoldDB" id="A0A9D1FM22"/>
<dbReference type="InterPro" id="IPR050832">
    <property type="entry name" value="Bact_Acetyltransf"/>
</dbReference>
<sequence>MTAVWRKSPQDFGDALNIRETVFVKEQGFANEFDETDKTCDHLILYDGEKAVGCARIFPDGEAGWHIGRVAVLPEYRGKGLGARLLCEAEKRVLELGGKMLCLSAQMQAEGFYKKLGYRTVSEPYLDEHCPHVRMEKIL</sequence>
<reference evidence="4" key="1">
    <citation type="submission" date="2020-10" db="EMBL/GenBank/DDBJ databases">
        <authorList>
            <person name="Gilroy R."/>
        </authorList>
    </citation>
    <scope>NUCLEOTIDE SEQUENCE</scope>
    <source>
        <strain evidence="4">CHK199-13235</strain>
    </source>
</reference>
<evidence type="ECO:0000256" key="1">
    <source>
        <dbReference type="ARBA" id="ARBA00022679"/>
    </source>
</evidence>
<comment type="caution">
    <text evidence="4">The sequence shown here is derived from an EMBL/GenBank/DDBJ whole genome shotgun (WGS) entry which is preliminary data.</text>
</comment>
<keyword evidence="2" id="KW-0012">Acyltransferase</keyword>
<dbReference type="InterPro" id="IPR000182">
    <property type="entry name" value="GNAT_dom"/>
</dbReference>
<dbReference type="CDD" id="cd04301">
    <property type="entry name" value="NAT_SF"/>
    <property type="match status" value="1"/>
</dbReference>
<organism evidence="4 5">
    <name type="scientific">Candidatus Merdivicinus excrementipullorum</name>
    <dbReference type="NCBI Taxonomy" id="2840867"/>
    <lineage>
        <taxon>Bacteria</taxon>
        <taxon>Bacillati</taxon>
        <taxon>Bacillota</taxon>
        <taxon>Clostridia</taxon>
        <taxon>Eubacteriales</taxon>
        <taxon>Oscillospiraceae</taxon>
        <taxon>Oscillospiraceae incertae sedis</taxon>
        <taxon>Candidatus Merdivicinus</taxon>
    </lineage>
</organism>
<evidence type="ECO:0000313" key="5">
    <source>
        <dbReference type="Proteomes" id="UP000824002"/>
    </source>
</evidence>
<dbReference type="Gene3D" id="3.40.630.30">
    <property type="match status" value="1"/>
</dbReference>
<evidence type="ECO:0000313" key="4">
    <source>
        <dbReference type="EMBL" id="HIS76351.1"/>
    </source>
</evidence>
<keyword evidence="1" id="KW-0808">Transferase</keyword>
<dbReference type="PANTHER" id="PTHR43877">
    <property type="entry name" value="AMINOALKYLPHOSPHONATE N-ACETYLTRANSFERASE-RELATED-RELATED"/>
    <property type="match status" value="1"/>
</dbReference>
<evidence type="ECO:0000256" key="2">
    <source>
        <dbReference type="ARBA" id="ARBA00023315"/>
    </source>
</evidence>
<dbReference type="SUPFAM" id="SSF55729">
    <property type="entry name" value="Acyl-CoA N-acyltransferases (Nat)"/>
    <property type="match status" value="1"/>
</dbReference>
<dbReference type="Pfam" id="PF13673">
    <property type="entry name" value="Acetyltransf_10"/>
    <property type="match status" value="1"/>
</dbReference>